<keyword evidence="2" id="KW-1185">Reference proteome</keyword>
<reference evidence="1 2" key="1">
    <citation type="submission" date="2021-04" db="EMBL/GenBank/DDBJ databases">
        <title>Mariniflexile gromovii gen. nov., sp. nov., a gliding bacterium isolated from the sea urchin Strongylocentrotus intermedius.</title>
        <authorList>
            <person name="Ko S."/>
            <person name="Le V."/>
            <person name="Ahn C.-Y."/>
            <person name="Oh H.-M."/>
        </authorList>
    </citation>
    <scope>NUCLEOTIDE SEQUENCE [LARGE SCALE GENOMIC DNA]</scope>
    <source>
        <strain evidence="1 2">KCTC 12570</strain>
    </source>
</reference>
<dbReference type="EMBL" id="JAGJCB010000001">
    <property type="protein sequence ID" value="MBP0902397.1"/>
    <property type="molecule type" value="Genomic_DNA"/>
</dbReference>
<organism evidence="1 2">
    <name type="scientific">Mariniflexile gromovii</name>
    <dbReference type="NCBI Taxonomy" id="362523"/>
    <lineage>
        <taxon>Bacteria</taxon>
        <taxon>Pseudomonadati</taxon>
        <taxon>Bacteroidota</taxon>
        <taxon>Flavobacteriia</taxon>
        <taxon>Flavobacteriales</taxon>
        <taxon>Flavobacteriaceae</taxon>
        <taxon>Mariniflexile</taxon>
    </lineage>
</organism>
<gene>
    <name evidence="1" type="ORF">J8H85_01035</name>
</gene>
<evidence type="ECO:0000313" key="2">
    <source>
        <dbReference type="Proteomes" id="UP000670776"/>
    </source>
</evidence>
<accession>A0ABS4BQM5</accession>
<sequence length="76" mass="8998">MLKYFSEISSTVIIGLNAWILINIVQLKVDISVTQNELTTRSMWMQTIERKIEKLEDKHSLAYYVNPVVPQYLYYL</sequence>
<proteinExistence type="predicted"/>
<dbReference type="Proteomes" id="UP000670776">
    <property type="component" value="Unassembled WGS sequence"/>
</dbReference>
<evidence type="ECO:0000313" key="1">
    <source>
        <dbReference type="EMBL" id="MBP0902397.1"/>
    </source>
</evidence>
<comment type="caution">
    <text evidence="1">The sequence shown here is derived from an EMBL/GenBank/DDBJ whole genome shotgun (WGS) entry which is preliminary data.</text>
</comment>
<protein>
    <submittedName>
        <fullName evidence="1">Uncharacterized protein</fullName>
    </submittedName>
</protein>
<name>A0ABS4BQM5_9FLAO</name>
<dbReference type="RefSeq" id="WP_209651780.1">
    <property type="nucleotide sequence ID" value="NZ_JAGJCB010000001.1"/>
</dbReference>